<feature type="transmembrane region" description="Helical" evidence="7">
    <location>
        <begin position="12"/>
        <end position="31"/>
    </location>
</feature>
<evidence type="ECO:0000256" key="3">
    <source>
        <dbReference type="ARBA" id="ARBA00022475"/>
    </source>
</evidence>
<feature type="transmembrane region" description="Helical" evidence="7">
    <location>
        <begin position="336"/>
        <end position="353"/>
    </location>
</feature>
<comment type="subcellular location">
    <subcellularLocation>
        <location evidence="1">Cell membrane</location>
        <topology evidence="1">Multi-pass membrane protein</topology>
    </subcellularLocation>
</comment>
<dbReference type="Gene3D" id="1.10.3860.10">
    <property type="entry name" value="Sodium:dicarboxylate symporter"/>
    <property type="match status" value="1"/>
</dbReference>
<evidence type="ECO:0000256" key="4">
    <source>
        <dbReference type="ARBA" id="ARBA00022692"/>
    </source>
</evidence>
<dbReference type="SUPFAM" id="SSF118215">
    <property type="entry name" value="Proton glutamate symport protein"/>
    <property type="match status" value="1"/>
</dbReference>
<name>A0ABT4CKY3_9CLOT</name>
<keyword evidence="9" id="KW-1185">Reference proteome</keyword>
<gene>
    <name evidence="8" type="ORF">OXH55_03405</name>
</gene>
<dbReference type="InterPro" id="IPR001991">
    <property type="entry name" value="Na-dicarboxylate_symporter"/>
</dbReference>
<dbReference type="Proteomes" id="UP001079657">
    <property type="component" value="Unassembled WGS sequence"/>
</dbReference>
<dbReference type="InterPro" id="IPR036458">
    <property type="entry name" value="Na:dicarbo_symporter_sf"/>
</dbReference>
<keyword evidence="3" id="KW-1003">Cell membrane</keyword>
<keyword evidence="6 7" id="KW-0472">Membrane</keyword>
<dbReference type="PANTHER" id="PTHR42865:SF7">
    <property type="entry name" value="PROTON_GLUTAMATE-ASPARTATE SYMPORTER"/>
    <property type="match status" value="1"/>
</dbReference>
<keyword evidence="4 7" id="KW-0812">Transmembrane</keyword>
<feature type="transmembrane region" description="Helical" evidence="7">
    <location>
        <begin position="51"/>
        <end position="75"/>
    </location>
</feature>
<proteinExistence type="predicted"/>
<protein>
    <submittedName>
        <fullName evidence="8">Dicarboxylate/amino acid:cation symporter</fullName>
    </submittedName>
</protein>
<evidence type="ECO:0000313" key="9">
    <source>
        <dbReference type="Proteomes" id="UP001079657"/>
    </source>
</evidence>
<sequence>MKNNKKMSLATKILLALMFGVVFGIVANMFFAKTLNDDLSKWILTPVGNIFLRSIKMLVVPLVLCSLICGTASMGDIKKLGRVGIKTIVYYTVTTAFAITLAMFFANILNPGLNTGINLLSVNENIKATQPPFIMDIFVNMVPVNPFKSLVEGNMLQIITFSILFGVAATMIGKSAEPVINIVKQINEVLLRIIGIVMEFAPVGVFALISKVVMSQGAAVLIPLLKYLGTVVLVLIIQAIFVYGTALKVLAKVNPFVFFKKFWTVMVVAFSTSSSNATIPVSLEVCEEKLGVSKSISSFTIPLGATINMDGTAVMQGVAAIFIAQLAGGDLTVHQMLLVVLTSTLASIGTAGVPGAGVIMLSMVLQQIGLPLEGVALVLSIDRLVDMVRTVVNVTGDAAATVIMASSENELDLAVYNDIKVAEVEVI</sequence>
<evidence type="ECO:0000313" key="8">
    <source>
        <dbReference type="EMBL" id="MCY6369697.1"/>
    </source>
</evidence>
<feature type="transmembrane region" description="Helical" evidence="7">
    <location>
        <begin position="229"/>
        <end position="250"/>
    </location>
</feature>
<comment type="caution">
    <text evidence="8">The sequence shown here is derived from an EMBL/GenBank/DDBJ whole genome shotgun (WGS) entry which is preliminary data.</text>
</comment>
<reference evidence="8" key="1">
    <citation type="submission" date="2022-12" db="EMBL/GenBank/DDBJ databases">
        <authorList>
            <person name="Wang J."/>
        </authorList>
    </citation>
    <scope>NUCLEOTIDE SEQUENCE</scope>
    <source>
        <strain evidence="8">HY-42-06</strain>
    </source>
</reference>
<evidence type="ECO:0000256" key="6">
    <source>
        <dbReference type="ARBA" id="ARBA00023136"/>
    </source>
</evidence>
<keyword evidence="5 7" id="KW-1133">Transmembrane helix</keyword>
<dbReference type="RefSeq" id="WP_268048070.1">
    <property type="nucleotide sequence ID" value="NZ_JAPQES010000001.1"/>
</dbReference>
<keyword evidence="2" id="KW-0813">Transport</keyword>
<dbReference type="EMBL" id="JAPQES010000001">
    <property type="protein sequence ID" value="MCY6369697.1"/>
    <property type="molecule type" value="Genomic_DNA"/>
</dbReference>
<evidence type="ECO:0000256" key="2">
    <source>
        <dbReference type="ARBA" id="ARBA00022448"/>
    </source>
</evidence>
<accession>A0ABT4CKY3</accession>
<feature type="transmembrane region" description="Helical" evidence="7">
    <location>
        <begin position="189"/>
        <end position="209"/>
    </location>
</feature>
<dbReference type="Pfam" id="PF00375">
    <property type="entry name" value="SDF"/>
    <property type="match status" value="1"/>
</dbReference>
<feature type="transmembrane region" description="Helical" evidence="7">
    <location>
        <begin position="87"/>
        <end position="109"/>
    </location>
</feature>
<evidence type="ECO:0000256" key="1">
    <source>
        <dbReference type="ARBA" id="ARBA00004651"/>
    </source>
</evidence>
<dbReference type="PRINTS" id="PR00173">
    <property type="entry name" value="EDTRNSPORT"/>
</dbReference>
<evidence type="ECO:0000256" key="7">
    <source>
        <dbReference type="SAM" id="Phobius"/>
    </source>
</evidence>
<organism evidence="8 9">
    <name type="scientific">Clostridium ganghwense</name>
    <dbReference type="NCBI Taxonomy" id="312089"/>
    <lineage>
        <taxon>Bacteria</taxon>
        <taxon>Bacillati</taxon>
        <taxon>Bacillota</taxon>
        <taxon>Clostridia</taxon>
        <taxon>Eubacteriales</taxon>
        <taxon>Clostridiaceae</taxon>
        <taxon>Clostridium</taxon>
    </lineage>
</organism>
<dbReference type="PANTHER" id="PTHR42865">
    <property type="entry name" value="PROTON/GLUTAMATE-ASPARTATE SYMPORTER"/>
    <property type="match status" value="1"/>
</dbReference>
<evidence type="ECO:0000256" key="5">
    <source>
        <dbReference type="ARBA" id="ARBA00022989"/>
    </source>
</evidence>
<feature type="transmembrane region" description="Helical" evidence="7">
    <location>
        <begin position="155"/>
        <end position="177"/>
    </location>
</feature>